<feature type="transmembrane region" description="Helical" evidence="1">
    <location>
        <begin position="32"/>
        <end position="49"/>
    </location>
</feature>
<dbReference type="OrthoDB" id="4463103at2"/>
<keyword evidence="3" id="KW-1185">Reference proteome</keyword>
<proteinExistence type="predicted"/>
<protein>
    <recommendedName>
        <fullName evidence="4">DUF1453 domain-containing protein</fullName>
    </recommendedName>
</protein>
<evidence type="ECO:0000256" key="1">
    <source>
        <dbReference type="SAM" id="Phobius"/>
    </source>
</evidence>
<dbReference type="Proteomes" id="UP000199025">
    <property type="component" value="Unassembled WGS sequence"/>
</dbReference>
<evidence type="ECO:0000313" key="3">
    <source>
        <dbReference type="Proteomes" id="UP000199025"/>
    </source>
</evidence>
<gene>
    <name evidence="2" type="ORF">SAMN05421835_101303</name>
</gene>
<reference evidence="2 3" key="1">
    <citation type="submission" date="2016-10" db="EMBL/GenBank/DDBJ databases">
        <authorList>
            <person name="de Groot N.N."/>
        </authorList>
    </citation>
    <scope>NUCLEOTIDE SEQUENCE [LARGE SCALE GENOMIC DNA]</scope>
    <source>
        <strain evidence="2 3">DSM 44468</strain>
    </source>
</reference>
<dbReference type="STRING" id="115433.SAMN05421835_101303"/>
<feature type="transmembrane region" description="Helical" evidence="1">
    <location>
        <begin position="88"/>
        <end position="109"/>
    </location>
</feature>
<evidence type="ECO:0008006" key="4">
    <source>
        <dbReference type="Google" id="ProtNLM"/>
    </source>
</evidence>
<keyword evidence="1" id="KW-0472">Membrane</keyword>
<dbReference type="AlphaFoldDB" id="A0A1I3JWB7"/>
<keyword evidence="1" id="KW-0812">Transmembrane</keyword>
<dbReference type="RefSeq" id="WP_091503752.1">
    <property type="nucleotide sequence ID" value="NZ_CBDQZW010000009.1"/>
</dbReference>
<sequence length="185" mass="19581">MSGPVEIVLVIAVIGYVLVRRLLGEPAEAKRLLVLPAILVVVGITDLAKEVHSPAVWAFTVASGLLSVAIGVARGASIRVFQRDGIAFLRYTAVTVVLLVATVVAKFGANVLFGLVDRQAAGAVPGNSLMLTLGLSLLAEGVIVLAKAVRGEGRIIWQRGRNGAGHRTAPWLDDLQRRYSGRDAR</sequence>
<feature type="transmembrane region" description="Helical" evidence="1">
    <location>
        <begin position="6"/>
        <end position="23"/>
    </location>
</feature>
<evidence type="ECO:0000313" key="2">
    <source>
        <dbReference type="EMBL" id="SFI64474.1"/>
    </source>
</evidence>
<organism evidence="2 3">
    <name type="scientific">Amycolatopsis sacchari</name>
    <dbReference type="NCBI Taxonomy" id="115433"/>
    <lineage>
        <taxon>Bacteria</taxon>
        <taxon>Bacillati</taxon>
        <taxon>Actinomycetota</taxon>
        <taxon>Actinomycetes</taxon>
        <taxon>Pseudonocardiales</taxon>
        <taxon>Pseudonocardiaceae</taxon>
        <taxon>Amycolatopsis</taxon>
    </lineage>
</organism>
<accession>A0A1I3JWB7</accession>
<dbReference type="EMBL" id="FORP01000001">
    <property type="protein sequence ID" value="SFI64474.1"/>
    <property type="molecule type" value="Genomic_DNA"/>
</dbReference>
<keyword evidence="1" id="KW-1133">Transmembrane helix</keyword>
<feature type="transmembrane region" description="Helical" evidence="1">
    <location>
        <begin position="55"/>
        <end position="76"/>
    </location>
</feature>
<feature type="transmembrane region" description="Helical" evidence="1">
    <location>
        <begin position="129"/>
        <end position="149"/>
    </location>
</feature>
<name>A0A1I3JWB7_9PSEU</name>